<dbReference type="EC" id="5.6.2.3" evidence="10"/>
<keyword evidence="4" id="KW-0547">Nucleotide-binding</keyword>
<comment type="caution">
    <text evidence="14">The sequence shown here is derived from an EMBL/GenBank/DDBJ whole genome shotgun (WGS) entry which is preliminary data.</text>
</comment>
<comment type="catalytic activity">
    <reaction evidence="11">
        <text>ATP + H2O = ADP + phosphate + H(+)</text>
        <dbReference type="Rhea" id="RHEA:13065"/>
        <dbReference type="ChEBI" id="CHEBI:15377"/>
        <dbReference type="ChEBI" id="CHEBI:15378"/>
        <dbReference type="ChEBI" id="CHEBI:30616"/>
        <dbReference type="ChEBI" id="CHEBI:43474"/>
        <dbReference type="ChEBI" id="CHEBI:456216"/>
        <dbReference type="EC" id="5.6.2.3"/>
    </reaction>
</comment>
<dbReference type="Gene3D" id="3.40.50.300">
    <property type="entry name" value="P-loop containing nucleotide triphosphate hydrolases"/>
    <property type="match status" value="1"/>
</dbReference>
<comment type="similarity">
    <text evidence="1">Belongs to the helicase family. DnaB subfamily.</text>
</comment>
<keyword evidence="8" id="KW-0238">DNA-binding</keyword>
<evidence type="ECO:0000259" key="13">
    <source>
        <dbReference type="Pfam" id="PF03796"/>
    </source>
</evidence>
<dbReference type="GO" id="GO:0005524">
    <property type="term" value="F:ATP binding"/>
    <property type="evidence" value="ECO:0007669"/>
    <property type="project" value="UniProtKB-KW"/>
</dbReference>
<dbReference type="InterPro" id="IPR007693">
    <property type="entry name" value="DNA_helicase_DnaB-like_N"/>
</dbReference>
<name>A0A425Y4S0_9BACT</name>
<protein>
    <recommendedName>
        <fullName evidence="10">DNA 5'-3' helicase</fullName>
        <ecNumber evidence="10">5.6.2.3</ecNumber>
    </recommendedName>
</protein>
<evidence type="ECO:0000256" key="11">
    <source>
        <dbReference type="ARBA" id="ARBA00048954"/>
    </source>
</evidence>
<dbReference type="InterPro" id="IPR007694">
    <property type="entry name" value="DNA_helicase_DnaB-like_C"/>
</dbReference>
<evidence type="ECO:0000313" key="14">
    <source>
        <dbReference type="EMBL" id="RRG23038.1"/>
    </source>
</evidence>
<evidence type="ECO:0000313" key="15">
    <source>
        <dbReference type="Proteomes" id="UP000285794"/>
    </source>
</evidence>
<evidence type="ECO:0000256" key="1">
    <source>
        <dbReference type="ARBA" id="ARBA00008428"/>
    </source>
</evidence>
<dbReference type="InterPro" id="IPR016136">
    <property type="entry name" value="DNA_helicase_N/primase_C"/>
</dbReference>
<dbReference type="Pfam" id="PF00772">
    <property type="entry name" value="DnaB"/>
    <property type="match status" value="1"/>
</dbReference>
<dbReference type="GO" id="GO:0003677">
    <property type="term" value="F:DNA binding"/>
    <property type="evidence" value="ECO:0007669"/>
    <property type="project" value="UniProtKB-KW"/>
</dbReference>
<proteinExistence type="inferred from homology"/>
<evidence type="ECO:0000259" key="12">
    <source>
        <dbReference type="Pfam" id="PF00772"/>
    </source>
</evidence>
<keyword evidence="15" id="KW-1185">Reference proteome</keyword>
<evidence type="ECO:0000256" key="4">
    <source>
        <dbReference type="ARBA" id="ARBA00022741"/>
    </source>
</evidence>
<organism evidence="14 15">
    <name type="scientific">Ancylomarina euxinus</name>
    <dbReference type="NCBI Taxonomy" id="2283627"/>
    <lineage>
        <taxon>Bacteria</taxon>
        <taxon>Pseudomonadati</taxon>
        <taxon>Bacteroidota</taxon>
        <taxon>Bacteroidia</taxon>
        <taxon>Marinilabiliales</taxon>
        <taxon>Marinifilaceae</taxon>
        <taxon>Ancylomarina</taxon>
    </lineage>
</organism>
<keyword evidence="6" id="KW-0347">Helicase</keyword>
<evidence type="ECO:0000256" key="10">
    <source>
        <dbReference type="ARBA" id="ARBA00044969"/>
    </source>
</evidence>
<keyword evidence="3" id="KW-0235">DNA replication</keyword>
<dbReference type="PANTHER" id="PTHR30153:SF2">
    <property type="entry name" value="REPLICATIVE DNA HELICASE"/>
    <property type="match status" value="1"/>
</dbReference>
<evidence type="ECO:0000256" key="7">
    <source>
        <dbReference type="ARBA" id="ARBA00022840"/>
    </source>
</evidence>
<evidence type="ECO:0000256" key="3">
    <source>
        <dbReference type="ARBA" id="ARBA00022705"/>
    </source>
</evidence>
<sequence>MVKNGKTIDLLSVTETLMRKGLLNQVGGTVYVSKLTDYLFPYANLKQHVLCLAEMSLKRKLLIETAQLERLIYEGEDLEIVTNQLHKSQKEVDQILTRNQKGMSTSEVLKLSLDLLAQRTFADKSNSVIGVPTGLNSLDRLTNGWQKSNLIILAGRPGMGKTAVALNLFGLEALRAGCDVLSTRLKCQQHNSWIG</sequence>
<dbReference type="SUPFAM" id="SSF52540">
    <property type="entry name" value="P-loop containing nucleoside triphosphate hydrolases"/>
    <property type="match status" value="1"/>
</dbReference>
<keyword evidence="2" id="KW-0639">Primosome</keyword>
<feature type="domain" description="SF4 helicase" evidence="13">
    <location>
        <begin position="130"/>
        <end position="174"/>
    </location>
</feature>
<keyword evidence="5" id="KW-0378">Hydrolase</keyword>
<keyword evidence="9" id="KW-0413">Isomerase</keyword>
<dbReference type="InterPro" id="IPR036185">
    <property type="entry name" value="DNA_heli_DnaB-like_N_sf"/>
</dbReference>
<evidence type="ECO:0000256" key="9">
    <source>
        <dbReference type="ARBA" id="ARBA00023235"/>
    </source>
</evidence>
<evidence type="ECO:0000256" key="2">
    <source>
        <dbReference type="ARBA" id="ARBA00022515"/>
    </source>
</evidence>
<evidence type="ECO:0000256" key="6">
    <source>
        <dbReference type="ARBA" id="ARBA00022806"/>
    </source>
</evidence>
<accession>A0A425Y4S0</accession>
<dbReference type="InterPro" id="IPR027417">
    <property type="entry name" value="P-loop_NTPase"/>
</dbReference>
<dbReference type="Proteomes" id="UP000285794">
    <property type="component" value="Unassembled WGS sequence"/>
</dbReference>
<dbReference type="GO" id="GO:0016787">
    <property type="term" value="F:hydrolase activity"/>
    <property type="evidence" value="ECO:0007669"/>
    <property type="project" value="UniProtKB-KW"/>
</dbReference>
<dbReference type="GO" id="GO:0043139">
    <property type="term" value="F:5'-3' DNA helicase activity"/>
    <property type="evidence" value="ECO:0007669"/>
    <property type="project" value="UniProtKB-EC"/>
</dbReference>
<dbReference type="GO" id="GO:0005829">
    <property type="term" value="C:cytosol"/>
    <property type="evidence" value="ECO:0007669"/>
    <property type="project" value="TreeGrafter"/>
</dbReference>
<evidence type="ECO:0000256" key="8">
    <source>
        <dbReference type="ARBA" id="ARBA00023125"/>
    </source>
</evidence>
<dbReference type="Pfam" id="PF03796">
    <property type="entry name" value="DnaB_C"/>
    <property type="match status" value="1"/>
</dbReference>
<dbReference type="EMBL" id="QQWG01000004">
    <property type="protein sequence ID" value="RRG23038.1"/>
    <property type="molecule type" value="Genomic_DNA"/>
</dbReference>
<dbReference type="Gene3D" id="1.10.860.10">
    <property type="entry name" value="DNAb Helicase, Chain A"/>
    <property type="match status" value="1"/>
</dbReference>
<dbReference type="GO" id="GO:0006269">
    <property type="term" value="P:DNA replication, synthesis of primer"/>
    <property type="evidence" value="ECO:0007669"/>
    <property type="project" value="UniProtKB-KW"/>
</dbReference>
<keyword evidence="7" id="KW-0067">ATP-binding</keyword>
<feature type="domain" description="DNA helicase DnaB-like N-terminal" evidence="12">
    <location>
        <begin position="2"/>
        <end position="50"/>
    </location>
</feature>
<evidence type="ECO:0000256" key="5">
    <source>
        <dbReference type="ARBA" id="ARBA00022801"/>
    </source>
</evidence>
<dbReference type="AlphaFoldDB" id="A0A425Y4S0"/>
<reference evidence="14 15" key="1">
    <citation type="submission" date="2018-07" db="EMBL/GenBank/DDBJ databases">
        <title>Draft genome sequence of Ancylomarina sp. M1P.</title>
        <authorList>
            <person name="Yadav S."/>
            <person name="Villanueva L."/>
            <person name="Damste J.S.S."/>
        </authorList>
    </citation>
    <scope>NUCLEOTIDE SEQUENCE [LARGE SCALE GENOMIC DNA]</scope>
    <source>
        <strain evidence="14 15">M1P</strain>
    </source>
</reference>
<gene>
    <name evidence="14" type="ORF">DWB61_06275</name>
</gene>
<dbReference type="PANTHER" id="PTHR30153">
    <property type="entry name" value="REPLICATIVE DNA HELICASE DNAB"/>
    <property type="match status" value="1"/>
</dbReference>
<dbReference type="SUPFAM" id="SSF48024">
    <property type="entry name" value="N-terminal domain of DnaB helicase"/>
    <property type="match status" value="1"/>
</dbReference>
<dbReference type="GO" id="GO:1990077">
    <property type="term" value="C:primosome complex"/>
    <property type="evidence" value="ECO:0007669"/>
    <property type="project" value="UniProtKB-KW"/>
</dbReference>